<dbReference type="PROSITE" id="PS50893">
    <property type="entry name" value="ABC_TRANSPORTER_2"/>
    <property type="match status" value="1"/>
</dbReference>
<dbReference type="PANTHER" id="PTHR43394">
    <property type="entry name" value="ATP-DEPENDENT PERMEASE MDL1, MITOCHONDRIAL"/>
    <property type="match status" value="1"/>
</dbReference>
<evidence type="ECO:0000256" key="11">
    <source>
        <dbReference type="SAM" id="Phobius"/>
    </source>
</evidence>
<dbReference type="InterPro" id="IPR003439">
    <property type="entry name" value="ABC_transporter-like_ATP-bd"/>
</dbReference>
<gene>
    <name evidence="14" type="ORF">CLV67_14328</name>
</gene>
<keyword evidence="8 11" id="KW-1133">Transmembrane helix</keyword>
<organism evidence="14 15">
    <name type="scientific">Actinoplanes italicus</name>
    <dbReference type="NCBI Taxonomy" id="113567"/>
    <lineage>
        <taxon>Bacteria</taxon>
        <taxon>Bacillati</taxon>
        <taxon>Actinomycetota</taxon>
        <taxon>Actinomycetes</taxon>
        <taxon>Micromonosporales</taxon>
        <taxon>Micromonosporaceae</taxon>
        <taxon>Actinoplanes</taxon>
    </lineage>
</organism>
<evidence type="ECO:0000256" key="5">
    <source>
        <dbReference type="ARBA" id="ARBA00022692"/>
    </source>
</evidence>
<feature type="transmembrane region" description="Helical" evidence="11">
    <location>
        <begin position="250"/>
        <end position="274"/>
    </location>
</feature>
<evidence type="ECO:0000313" key="15">
    <source>
        <dbReference type="Proteomes" id="UP000239415"/>
    </source>
</evidence>
<keyword evidence="7 14" id="KW-0067">ATP-binding</keyword>
<comment type="subcellular location">
    <subcellularLocation>
        <location evidence="1">Cell inner membrane</location>
        <topology evidence="1">Multi-pass membrane protein</topology>
    </subcellularLocation>
</comment>
<keyword evidence="6" id="KW-0547">Nucleotide-binding</keyword>
<keyword evidence="3" id="KW-1003">Cell membrane</keyword>
<dbReference type="OrthoDB" id="9806127at2"/>
<dbReference type="FunFam" id="3.40.50.300:FF:000221">
    <property type="entry name" value="Multidrug ABC transporter ATP-binding protein"/>
    <property type="match status" value="1"/>
</dbReference>
<keyword evidence="4" id="KW-0997">Cell inner membrane</keyword>
<evidence type="ECO:0000313" key="14">
    <source>
        <dbReference type="EMBL" id="PRX06649.1"/>
    </source>
</evidence>
<dbReference type="GO" id="GO:0016887">
    <property type="term" value="F:ATP hydrolysis activity"/>
    <property type="evidence" value="ECO:0007669"/>
    <property type="project" value="InterPro"/>
</dbReference>
<dbReference type="GO" id="GO:0005886">
    <property type="term" value="C:plasma membrane"/>
    <property type="evidence" value="ECO:0007669"/>
    <property type="project" value="UniProtKB-SubCell"/>
</dbReference>
<evidence type="ECO:0000256" key="3">
    <source>
        <dbReference type="ARBA" id="ARBA00022475"/>
    </source>
</evidence>
<dbReference type="GO" id="GO:0015421">
    <property type="term" value="F:ABC-type oligopeptide transporter activity"/>
    <property type="evidence" value="ECO:0007669"/>
    <property type="project" value="TreeGrafter"/>
</dbReference>
<evidence type="ECO:0000259" key="13">
    <source>
        <dbReference type="PROSITE" id="PS50929"/>
    </source>
</evidence>
<dbReference type="Gene3D" id="1.20.1560.10">
    <property type="entry name" value="ABC transporter type 1, transmembrane domain"/>
    <property type="match status" value="1"/>
</dbReference>
<feature type="domain" description="ABC transmembrane type-1" evidence="13">
    <location>
        <begin position="32"/>
        <end position="311"/>
    </location>
</feature>
<evidence type="ECO:0000256" key="2">
    <source>
        <dbReference type="ARBA" id="ARBA00022448"/>
    </source>
</evidence>
<evidence type="ECO:0000256" key="4">
    <source>
        <dbReference type="ARBA" id="ARBA00022519"/>
    </source>
</evidence>
<name>A0A2T0JGK1_9ACTN</name>
<dbReference type="EMBL" id="PVMZ01000043">
    <property type="protein sequence ID" value="PRX06649.1"/>
    <property type="molecule type" value="Genomic_DNA"/>
</dbReference>
<dbReference type="PANTHER" id="PTHR43394:SF1">
    <property type="entry name" value="ATP-BINDING CASSETTE SUB-FAMILY B MEMBER 10, MITOCHONDRIAL"/>
    <property type="match status" value="1"/>
</dbReference>
<comment type="similarity">
    <text evidence="10">Belongs to the ABC transporter superfamily. Siderophore-Fe(3+) uptake transporter (SIUT) (TC 3.A.1.21) family.</text>
</comment>
<evidence type="ECO:0000256" key="8">
    <source>
        <dbReference type="ARBA" id="ARBA00022989"/>
    </source>
</evidence>
<dbReference type="SMART" id="SM00382">
    <property type="entry name" value="AAA"/>
    <property type="match status" value="1"/>
</dbReference>
<evidence type="ECO:0000256" key="10">
    <source>
        <dbReference type="ARBA" id="ARBA00023455"/>
    </source>
</evidence>
<dbReference type="InterPro" id="IPR017871">
    <property type="entry name" value="ABC_transporter-like_CS"/>
</dbReference>
<dbReference type="PROSITE" id="PS50929">
    <property type="entry name" value="ABC_TM1F"/>
    <property type="match status" value="1"/>
</dbReference>
<dbReference type="GO" id="GO:0005524">
    <property type="term" value="F:ATP binding"/>
    <property type="evidence" value="ECO:0007669"/>
    <property type="project" value="UniProtKB-KW"/>
</dbReference>
<dbReference type="SUPFAM" id="SSF90123">
    <property type="entry name" value="ABC transporter transmembrane region"/>
    <property type="match status" value="1"/>
</dbReference>
<feature type="transmembrane region" description="Helical" evidence="11">
    <location>
        <begin position="28"/>
        <end position="47"/>
    </location>
</feature>
<dbReference type="InterPro" id="IPR003593">
    <property type="entry name" value="AAA+_ATPase"/>
</dbReference>
<accession>A0A2T0JGK1</accession>
<proteinExistence type="inferred from homology"/>
<dbReference type="CDD" id="cd18551">
    <property type="entry name" value="ABC_6TM_LmrA_like"/>
    <property type="match status" value="1"/>
</dbReference>
<dbReference type="InterPro" id="IPR027417">
    <property type="entry name" value="P-loop_NTPase"/>
</dbReference>
<dbReference type="PROSITE" id="PS00211">
    <property type="entry name" value="ABC_TRANSPORTER_1"/>
    <property type="match status" value="1"/>
</dbReference>
<dbReference type="SUPFAM" id="SSF52540">
    <property type="entry name" value="P-loop containing nucleoside triphosphate hydrolases"/>
    <property type="match status" value="1"/>
</dbReference>
<dbReference type="Proteomes" id="UP000239415">
    <property type="component" value="Unassembled WGS sequence"/>
</dbReference>
<dbReference type="InterPro" id="IPR039421">
    <property type="entry name" value="Type_1_exporter"/>
</dbReference>
<evidence type="ECO:0000256" key="9">
    <source>
        <dbReference type="ARBA" id="ARBA00023136"/>
    </source>
</evidence>
<keyword evidence="5 11" id="KW-0812">Transmembrane</keyword>
<protein>
    <submittedName>
        <fullName evidence="14">ATP-binding cassette subfamily B protein/ATP-binding cassette subfamily C protein</fullName>
    </submittedName>
</protein>
<dbReference type="InterPro" id="IPR036640">
    <property type="entry name" value="ABC1_TM_sf"/>
</dbReference>
<evidence type="ECO:0000259" key="12">
    <source>
        <dbReference type="PROSITE" id="PS50893"/>
    </source>
</evidence>
<reference evidence="14 15" key="1">
    <citation type="submission" date="2018-03" db="EMBL/GenBank/DDBJ databases">
        <title>Genomic Encyclopedia of Archaeal and Bacterial Type Strains, Phase II (KMG-II): from individual species to whole genera.</title>
        <authorList>
            <person name="Goeker M."/>
        </authorList>
    </citation>
    <scope>NUCLEOTIDE SEQUENCE [LARGE SCALE GENOMIC DNA]</scope>
    <source>
        <strain evidence="14 15">DSM 43146</strain>
    </source>
</reference>
<evidence type="ECO:0000256" key="6">
    <source>
        <dbReference type="ARBA" id="ARBA00022741"/>
    </source>
</evidence>
<keyword evidence="15" id="KW-1185">Reference proteome</keyword>
<feature type="transmembrane region" description="Helical" evidence="11">
    <location>
        <begin position="280"/>
        <end position="303"/>
    </location>
</feature>
<dbReference type="InterPro" id="IPR011527">
    <property type="entry name" value="ABC1_TM_dom"/>
</dbReference>
<evidence type="ECO:0000256" key="7">
    <source>
        <dbReference type="ARBA" id="ARBA00022840"/>
    </source>
</evidence>
<evidence type="ECO:0000256" key="1">
    <source>
        <dbReference type="ARBA" id="ARBA00004429"/>
    </source>
</evidence>
<dbReference type="Pfam" id="PF00005">
    <property type="entry name" value="ABC_tran"/>
    <property type="match status" value="1"/>
</dbReference>
<feature type="transmembrane region" description="Helical" evidence="11">
    <location>
        <begin position="68"/>
        <end position="89"/>
    </location>
</feature>
<keyword evidence="9 11" id="KW-0472">Membrane</keyword>
<comment type="caution">
    <text evidence="14">The sequence shown here is derived from an EMBL/GenBank/DDBJ whole genome shotgun (WGS) entry which is preliminary data.</text>
</comment>
<dbReference type="Gene3D" id="3.40.50.300">
    <property type="entry name" value="P-loop containing nucleotide triphosphate hydrolases"/>
    <property type="match status" value="1"/>
</dbReference>
<keyword evidence="2" id="KW-0813">Transport</keyword>
<sequence length="593" mass="62991">MADPDEAVGGRYRPSALRALLKYARPHLGVLLGALALTLASSVLALTQPLLTERIITRLGAGDSVRGLAIALFAFILFSLLLTAVESWLTERTSERIVLDVRRGLIRRLIRLRISEVDRSEPADLTSRLTADSTMVQYAATSGAIKLVDGTLHLIAAVVIMAVLSPMLLGVTAGVLVVALVAVVVVFPRVRAAVTRGQEAVGELGASMDRALGAIRTVKASGAEEREIERADKAAVRSYDAALTGVRYQVFISVVTGLAMQASFLAVIGLGGVLVARQDITVAVLIAFLLYLFNLGTPIVALLDGATSLHQGLGAMVRIQQVEEMDVEPATATAPPPRRIPSLAFENVSFGYGDRGEILAGVTFTAPAGGITALVGPSGAGKTTLFSLVERFYEPTAGRILLGGDDISGQPRELVRQQIAYVEQDTPMLAGTLRENLTYAAPDADDAAIVDVLERTQLAGLVSGMPDGIDTDIGTRGLALSGGERQRLAVARALLRRPGVLLLDEMTAHLDSRSEAVMREVIAEVARDCTVLLIAHRLHTVTMSDNIVVLDAGLVRAAGTHRELLHSDHLYQELVHNQLLTADDELTTGSLVS</sequence>
<dbReference type="Pfam" id="PF00664">
    <property type="entry name" value="ABC_membrane"/>
    <property type="match status" value="1"/>
</dbReference>
<feature type="domain" description="ABC transporter" evidence="12">
    <location>
        <begin position="343"/>
        <end position="577"/>
    </location>
</feature>
<dbReference type="AlphaFoldDB" id="A0A2T0JGK1"/>
<dbReference type="RefSeq" id="WP_106331013.1">
    <property type="nucleotide sequence ID" value="NZ_BOMO01000185.1"/>
</dbReference>
<feature type="transmembrane region" description="Helical" evidence="11">
    <location>
        <begin position="154"/>
        <end position="187"/>
    </location>
</feature>